<sequence length="366" mass="40072">MVNVAILVSAGMAAATSVSLPPGFSLIQVAEAPNARQMAWGDNGTLFVGSRKAGKVHALQDRDGDGYYERRHLVAEGLYLPSGVAFRRGTLYVAAVNRILAFPRVEEHLGAPKSEVVFDGLPSDAHHGWKFIRFAPDGRLIVPVGAPCNICNPELPYASILALDLAKGDYQVLARGVRNSVGFDFHPDSGELFFSDNGRDLMGDDRPPDEINRLTTSGSHFGYPFLHGASVLDPQFKVGAGQQTRFQPPLYELQAHVAPLGIHFYRGEAFPESYRHALFIAEHGSWNRSRKVGYRVSVLTPQADGQWQYSVVIGPWLDGEQPLARPVAFLEHPDGSLLISDDYNGAVYKLTYNGMPAQTADNENNE</sequence>
<feature type="domain" description="DUF7133" evidence="1">
    <location>
        <begin position="14"/>
        <end position="348"/>
    </location>
</feature>
<evidence type="ECO:0000313" key="3">
    <source>
        <dbReference type="Proteomes" id="UP000305674"/>
    </source>
</evidence>
<reference evidence="2 3" key="1">
    <citation type="submission" date="2019-04" db="EMBL/GenBank/DDBJ databases">
        <authorList>
            <person name="Hwang J.C."/>
        </authorList>
    </citation>
    <scope>NUCLEOTIDE SEQUENCE [LARGE SCALE GENOMIC DNA]</scope>
    <source>
        <strain evidence="2 3">IMCC35001</strain>
    </source>
</reference>
<dbReference type="RefSeq" id="WP_136850953.1">
    <property type="nucleotide sequence ID" value="NZ_SWCI01000001.1"/>
</dbReference>
<proteinExistence type="predicted"/>
<dbReference type="OrthoDB" id="9770043at2"/>
<dbReference type="SUPFAM" id="SSF50952">
    <property type="entry name" value="Soluble quinoprotein glucose dehydrogenase"/>
    <property type="match status" value="1"/>
</dbReference>
<dbReference type="EMBL" id="SWCI01000001">
    <property type="protein sequence ID" value="TKB51416.1"/>
    <property type="molecule type" value="Genomic_DNA"/>
</dbReference>
<evidence type="ECO:0000313" key="2">
    <source>
        <dbReference type="EMBL" id="TKB51416.1"/>
    </source>
</evidence>
<evidence type="ECO:0000259" key="1">
    <source>
        <dbReference type="Pfam" id="PF23500"/>
    </source>
</evidence>
<dbReference type="InterPro" id="IPR055557">
    <property type="entry name" value="DUF7133"/>
</dbReference>
<dbReference type="AlphaFoldDB" id="A0A4U1BIT2"/>
<dbReference type="PANTHER" id="PTHR33546">
    <property type="entry name" value="LARGE, MULTIFUNCTIONAL SECRETED PROTEIN-RELATED"/>
    <property type="match status" value="1"/>
</dbReference>
<dbReference type="PANTHER" id="PTHR33546:SF1">
    <property type="entry name" value="LARGE, MULTIFUNCTIONAL SECRETED PROTEIN"/>
    <property type="match status" value="1"/>
</dbReference>
<gene>
    <name evidence="2" type="ORF">FCL40_02355</name>
</gene>
<dbReference type="Proteomes" id="UP000305674">
    <property type="component" value="Unassembled WGS sequence"/>
</dbReference>
<keyword evidence="3" id="KW-1185">Reference proteome</keyword>
<dbReference type="Gene3D" id="2.120.10.30">
    <property type="entry name" value="TolB, C-terminal domain"/>
    <property type="match status" value="1"/>
</dbReference>
<comment type="caution">
    <text evidence="2">The sequence shown here is derived from an EMBL/GenBank/DDBJ whole genome shotgun (WGS) entry which is preliminary data.</text>
</comment>
<dbReference type="Pfam" id="PF23500">
    <property type="entry name" value="DUF7133"/>
    <property type="match status" value="1"/>
</dbReference>
<organism evidence="2 3">
    <name type="scientific">Ferrimonas sediminicola</name>
    <dbReference type="NCBI Taxonomy" id="2569538"/>
    <lineage>
        <taxon>Bacteria</taxon>
        <taxon>Pseudomonadati</taxon>
        <taxon>Pseudomonadota</taxon>
        <taxon>Gammaproteobacteria</taxon>
        <taxon>Alteromonadales</taxon>
        <taxon>Ferrimonadaceae</taxon>
        <taxon>Ferrimonas</taxon>
    </lineage>
</organism>
<dbReference type="InterPro" id="IPR011042">
    <property type="entry name" value="6-blade_b-propeller_TolB-like"/>
</dbReference>
<dbReference type="InterPro" id="IPR011041">
    <property type="entry name" value="Quinoprot_gluc/sorb_DH_b-prop"/>
</dbReference>
<protein>
    <submittedName>
        <fullName evidence="2">Sorbosone dehydrogenase family protein</fullName>
    </submittedName>
</protein>
<accession>A0A4U1BIT2</accession>
<name>A0A4U1BIT2_9GAMM</name>